<dbReference type="InterPro" id="IPR052299">
    <property type="entry name" value="CEP76"/>
</dbReference>
<feature type="domain" description="Centrosomal protein of 76 kDa C-terminal" evidence="1">
    <location>
        <begin position="2"/>
        <end position="90"/>
    </location>
</feature>
<keyword evidence="3" id="KW-1185">Reference proteome</keyword>
<comment type="caution">
    <text evidence="2">The sequence shown here is derived from an EMBL/GenBank/DDBJ whole genome shotgun (WGS) entry which is preliminary data.</text>
</comment>
<evidence type="ECO:0000313" key="3">
    <source>
        <dbReference type="Proteomes" id="UP001485043"/>
    </source>
</evidence>
<dbReference type="PANTHER" id="PTHR46436:SF1">
    <property type="entry name" value="CENTROSOMAL PROTEIN OF 76 KDA"/>
    <property type="match status" value="1"/>
</dbReference>
<gene>
    <name evidence="2" type="ORF">WJX84_006785</name>
</gene>
<dbReference type="InterPro" id="IPR056288">
    <property type="entry name" value="CEP76_C"/>
</dbReference>
<protein>
    <recommendedName>
        <fullName evidence="1">Centrosomal protein of 76 kDa C-terminal domain-containing protein</fullName>
    </recommendedName>
</protein>
<evidence type="ECO:0000313" key="2">
    <source>
        <dbReference type="EMBL" id="KAK9865319.1"/>
    </source>
</evidence>
<sequence>EALTGAAAHGKDEAMGAVKRCIPSGWTFKGYPHQHRTQSPSAIAAATLKEPAVIDMLSSLCPEATFAMRVHVVPYPEGVLCAWVMLAVKIRETGSPTGLQILSRPE</sequence>
<accession>A0AAW1TAB6</accession>
<proteinExistence type="predicted"/>
<dbReference type="PANTHER" id="PTHR46436">
    <property type="entry name" value="CENTROSOMAL PROTEIN OF 76 KDA"/>
    <property type="match status" value="1"/>
</dbReference>
<dbReference type="EMBL" id="JALJOV010000260">
    <property type="protein sequence ID" value="KAK9865319.1"/>
    <property type="molecule type" value="Genomic_DNA"/>
</dbReference>
<reference evidence="2 3" key="1">
    <citation type="journal article" date="2024" name="Nat. Commun.">
        <title>Phylogenomics reveals the evolutionary origins of lichenization in chlorophyte algae.</title>
        <authorList>
            <person name="Puginier C."/>
            <person name="Libourel C."/>
            <person name="Otte J."/>
            <person name="Skaloud P."/>
            <person name="Haon M."/>
            <person name="Grisel S."/>
            <person name="Petersen M."/>
            <person name="Berrin J.G."/>
            <person name="Delaux P.M."/>
            <person name="Dal Grande F."/>
            <person name="Keller J."/>
        </authorList>
    </citation>
    <scope>NUCLEOTIDE SEQUENCE [LARGE SCALE GENOMIC DNA]</scope>
    <source>
        <strain evidence="2 3">SAG 2523</strain>
    </source>
</reference>
<feature type="non-terminal residue" evidence="2">
    <location>
        <position position="1"/>
    </location>
</feature>
<dbReference type="Pfam" id="PF24652">
    <property type="entry name" value="CEP76_C"/>
    <property type="match status" value="1"/>
</dbReference>
<evidence type="ECO:0000259" key="1">
    <source>
        <dbReference type="Pfam" id="PF24652"/>
    </source>
</evidence>
<dbReference type="Proteomes" id="UP001485043">
    <property type="component" value="Unassembled WGS sequence"/>
</dbReference>
<organism evidence="2 3">
    <name type="scientific">Apatococcus fuscideae</name>
    <dbReference type="NCBI Taxonomy" id="2026836"/>
    <lineage>
        <taxon>Eukaryota</taxon>
        <taxon>Viridiplantae</taxon>
        <taxon>Chlorophyta</taxon>
        <taxon>core chlorophytes</taxon>
        <taxon>Trebouxiophyceae</taxon>
        <taxon>Chlorellales</taxon>
        <taxon>Chlorellaceae</taxon>
        <taxon>Apatococcus</taxon>
    </lineage>
</organism>
<name>A0AAW1TAB6_9CHLO</name>
<dbReference type="AlphaFoldDB" id="A0AAW1TAB6"/>